<reference evidence="3" key="3">
    <citation type="submission" date="2016-03" db="UniProtKB">
        <authorList>
            <consortium name="EnsemblProtists"/>
        </authorList>
    </citation>
    <scope>IDENTIFICATION</scope>
</reference>
<dbReference type="eggNOG" id="ENOG502S1DD">
    <property type="taxonomic scope" value="Eukaryota"/>
</dbReference>
<evidence type="ECO:0000313" key="2">
    <source>
        <dbReference type="EMBL" id="EKX50672.1"/>
    </source>
</evidence>
<keyword evidence="4" id="KW-1185">Reference proteome</keyword>
<feature type="signal peptide" evidence="1">
    <location>
        <begin position="1"/>
        <end position="21"/>
    </location>
</feature>
<gene>
    <name evidence="2" type="ORF">GUITHDRAFT_151218</name>
</gene>
<dbReference type="EnsemblProtists" id="EKX50672">
    <property type="protein sequence ID" value="EKX50672"/>
    <property type="gene ID" value="GUITHDRAFT_151218"/>
</dbReference>
<dbReference type="Proteomes" id="UP000011087">
    <property type="component" value="Unassembled WGS sequence"/>
</dbReference>
<dbReference type="OMA" id="EWRRAMW"/>
<proteinExistence type="predicted"/>
<dbReference type="RefSeq" id="XP_005837652.1">
    <property type="nucleotide sequence ID" value="XM_005837595.1"/>
</dbReference>
<keyword evidence="1" id="KW-0732">Signal</keyword>
<dbReference type="PaxDb" id="55529-EKX50672"/>
<dbReference type="OrthoDB" id="40417at2759"/>
<dbReference type="PANTHER" id="PTHR34044:SF1">
    <property type="entry name" value="NUCLEAR PROTEIN"/>
    <property type="match status" value="1"/>
</dbReference>
<dbReference type="PANTHER" id="PTHR34044">
    <property type="entry name" value="NUCLEAR PROTEIN"/>
    <property type="match status" value="1"/>
</dbReference>
<dbReference type="AlphaFoldDB" id="L1JQC7"/>
<accession>L1JQC7</accession>
<organism evidence="2">
    <name type="scientific">Guillardia theta (strain CCMP2712)</name>
    <name type="common">Cryptophyte</name>
    <dbReference type="NCBI Taxonomy" id="905079"/>
    <lineage>
        <taxon>Eukaryota</taxon>
        <taxon>Cryptophyceae</taxon>
        <taxon>Pyrenomonadales</taxon>
        <taxon>Geminigeraceae</taxon>
        <taxon>Guillardia</taxon>
    </lineage>
</organism>
<name>L1JQC7_GUITC</name>
<dbReference type="HOGENOM" id="CLU_061471_0_0_1"/>
<protein>
    <submittedName>
        <fullName evidence="2 3">Uncharacterized protein</fullName>
    </submittedName>
</protein>
<dbReference type="EMBL" id="JH992978">
    <property type="protein sequence ID" value="EKX50672.1"/>
    <property type="molecule type" value="Genomic_DNA"/>
</dbReference>
<evidence type="ECO:0000313" key="4">
    <source>
        <dbReference type="Proteomes" id="UP000011087"/>
    </source>
</evidence>
<dbReference type="STRING" id="905079.L1JQC7"/>
<reference evidence="2 4" key="1">
    <citation type="journal article" date="2012" name="Nature">
        <title>Algal genomes reveal evolutionary mosaicism and the fate of nucleomorphs.</title>
        <authorList>
            <consortium name="DOE Joint Genome Institute"/>
            <person name="Curtis B.A."/>
            <person name="Tanifuji G."/>
            <person name="Burki F."/>
            <person name="Gruber A."/>
            <person name="Irimia M."/>
            <person name="Maruyama S."/>
            <person name="Arias M.C."/>
            <person name="Ball S.G."/>
            <person name="Gile G.H."/>
            <person name="Hirakawa Y."/>
            <person name="Hopkins J.F."/>
            <person name="Kuo A."/>
            <person name="Rensing S.A."/>
            <person name="Schmutz J."/>
            <person name="Symeonidi A."/>
            <person name="Elias M."/>
            <person name="Eveleigh R.J."/>
            <person name="Herman E.K."/>
            <person name="Klute M.J."/>
            <person name="Nakayama T."/>
            <person name="Obornik M."/>
            <person name="Reyes-Prieto A."/>
            <person name="Armbrust E.V."/>
            <person name="Aves S.J."/>
            <person name="Beiko R.G."/>
            <person name="Coutinho P."/>
            <person name="Dacks J.B."/>
            <person name="Durnford D.G."/>
            <person name="Fast N.M."/>
            <person name="Green B.R."/>
            <person name="Grisdale C.J."/>
            <person name="Hempel F."/>
            <person name="Henrissat B."/>
            <person name="Hoppner M.P."/>
            <person name="Ishida K."/>
            <person name="Kim E."/>
            <person name="Koreny L."/>
            <person name="Kroth P.G."/>
            <person name="Liu Y."/>
            <person name="Malik S.B."/>
            <person name="Maier U.G."/>
            <person name="McRose D."/>
            <person name="Mock T."/>
            <person name="Neilson J.A."/>
            <person name="Onodera N.T."/>
            <person name="Poole A.M."/>
            <person name="Pritham E.J."/>
            <person name="Richards T.A."/>
            <person name="Rocap G."/>
            <person name="Roy S.W."/>
            <person name="Sarai C."/>
            <person name="Schaack S."/>
            <person name="Shirato S."/>
            <person name="Slamovits C.H."/>
            <person name="Spencer D.F."/>
            <person name="Suzuki S."/>
            <person name="Worden A.Z."/>
            <person name="Zauner S."/>
            <person name="Barry K."/>
            <person name="Bell C."/>
            <person name="Bharti A.K."/>
            <person name="Crow J.A."/>
            <person name="Grimwood J."/>
            <person name="Kramer R."/>
            <person name="Lindquist E."/>
            <person name="Lucas S."/>
            <person name="Salamov A."/>
            <person name="McFadden G.I."/>
            <person name="Lane C.E."/>
            <person name="Keeling P.J."/>
            <person name="Gray M.W."/>
            <person name="Grigoriev I.V."/>
            <person name="Archibald J.M."/>
        </authorList>
    </citation>
    <scope>NUCLEOTIDE SEQUENCE</scope>
    <source>
        <strain evidence="2 4">CCMP2712</strain>
    </source>
</reference>
<sequence length="357" mass="40259">MNLKSLVRLSWVVMLFLPSQSFRVSPSCWSQSLRPRACPRHGWRMQVWSNPQALEEYQDLLSGKEQVASVDTPSVIVGGGRVGEMLRGAGGGDDVVVGRGGQIPEVHEGLESFPVYVCVPTSELENVIRSCPQSKLDDLVFVQDGMIEPILKKYALCGNENTQMLPYFTLFSKGGRPQDSLVDLGTDAYGEPKYAGETSICGKWAGALKQRLDRLNFCHRHSRTMFYRDWRRAMLEKVIFDSVFPLVGALNKGISIGEVGQSHTEECQEMITEIARSLPGTLAVTLMYGVEERLFAYSQHDNVEFRPCKIEQYPFRNGFWYTFSQQAKQIGFPDPTPMHSEYLELAKEKGIIDFDLH</sequence>
<evidence type="ECO:0000256" key="1">
    <source>
        <dbReference type="SAM" id="SignalP"/>
    </source>
</evidence>
<evidence type="ECO:0000313" key="3">
    <source>
        <dbReference type="EnsemblProtists" id="EKX50672"/>
    </source>
</evidence>
<dbReference type="KEGG" id="gtt:GUITHDRAFT_151218"/>
<dbReference type="GeneID" id="17307148"/>
<feature type="chain" id="PRO_5008771627" evidence="1">
    <location>
        <begin position="22"/>
        <end position="357"/>
    </location>
</feature>
<reference evidence="4" key="2">
    <citation type="submission" date="2012-11" db="EMBL/GenBank/DDBJ databases">
        <authorList>
            <person name="Kuo A."/>
            <person name="Curtis B.A."/>
            <person name="Tanifuji G."/>
            <person name="Burki F."/>
            <person name="Gruber A."/>
            <person name="Irimia M."/>
            <person name="Maruyama S."/>
            <person name="Arias M.C."/>
            <person name="Ball S.G."/>
            <person name="Gile G.H."/>
            <person name="Hirakawa Y."/>
            <person name="Hopkins J.F."/>
            <person name="Rensing S.A."/>
            <person name="Schmutz J."/>
            <person name="Symeonidi A."/>
            <person name="Elias M."/>
            <person name="Eveleigh R.J."/>
            <person name="Herman E.K."/>
            <person name="Klute M.J."/>
            <person name="Nakayama T."/>
            <person name="Obornik M."/>
            <person name="Reyes-Prieto A."/>
            <person name="Armbrust E.V."/>
            <person name="Aves S.J."/>
            <person name="Beiko R.G."/>
            <person name="Coutinho P."/>
            <person name="Dacks J.B."/>
            <person name="Durnford D.G."/>
            <person name="Fast N.M."/>
            <person name="Green B.R."/>
            <person name="Grisdale C."/>
            <person name="Hempe F."/>
            <person name="Henrissat B."/>
            <person name="Hoppner M.P."/>
            <person name="Ishida K.-I."/>
            <person name="Kim E."/>
            <person name="Koreny L."/>
            <person name="Kroth P.G."/>
            <person name="Liu Y."/>
            <person name="Malik S.-B."/>
            <person name="Maier U.G."/>
            <person name="McRose D."/>
            <person name="Mock T."/>
            <person name="Neilson J.A."/>
            <person name="Onodera N.T."/>
            <person name="Poole A.M."/>
            <person name="Pritham E.J."/>
            <person name="Richards T.A."/>
            <person name="Rocap G."/>
            <person name="Roy S.W."/>
            <person name="Sarai C."/>
            <person name="Schaack S."/>
            <person name="Shirato S."/>
            <person name="Slamovits C.H."/>
            <person name="Spencer D.F."/>
            <person name="Suzuki S."/>
            <person name="Worden A.Z."/>
            <person name="Zauner S."/>
            <person name="Barry K."/>
            <person name="Bell C."/>
            <person name="Bharti A.K."/>
            <person name="Crow J.A."/>
            <person name="Grimwood J."/>
            <person name="Kramer R."/>
            <person name="Lindquist E."/>
            <person name="Lucas S."/>
            <person name="Salamov A."/>
            <person name="McFadden G.I."/>
            <person name="Lane C.E."/>
            <person name="Keeling P.J."/>
            <person name="Gray M.W."/>
            <person name="Grigoriev I.V."/>
            <person name="Archibald J.M."/>
        </authorList>
    </citation>
    <scope>NUCLEOTIDE SEQUENCE</scope>
    <source>
        <strain evidence="4">CCMP2712</strain>
    </source>
</reference>